<protein>
    <submittedName>
        <fullName evidence="1">Uncharacterized protein</fullName>
    </submittedName>
</protein>
<proteinExistence type="predicted"/>
<feature type="non-terminal residue" evidence="1">
    <location>
        <position position="1"/>
    </location>
</feature>
<evidence type="ECO:0000313" key="2">
    <source>
        <dbReference type="Proteomes" id="UP001488838"/>
    </source>
</evidence>
<gene>
    <name evidence="1" type="ORF">U0070_016452</name>
</gene>
<accession>A0AAW0JZ16</accession>
<evidence type="ECO:0000313" key="1">
    <source>
        <dbReference type="EMBL" id="KAK7831822.1"/>
    </source>
</evidence>
<keyword evidence="2" id="KW-1185">Reference proteome</keyword>
<sequence>STEGQGSLSSETVTRDTQDRVLFISGAATLWISISSPPFAPPLRTRVVPPRVTYRPAAPLMNSGAFQQSREDGSGDAATGAVAPGRGLCSRNVIIMITQHVPGSSALEDGNPIKIIKDSPC</sequence>
<dbReference type="Proteomes" id="UP001488838">
    <property type="component" value="Unassembled WGS sequence"/>
</dbReference>
<dbReference type="AlphaFoldDB" id="A0AAW0JZ16"/>
<dbReference type="EMBL" id="JBBHLL010000012">
    <property type="protein sequence ID" value="KAK7831822.1"/>
    <property type="molecule type" value="Genomic_DNA"/>
</dbReference>
<organism evidence="1 2">
    <name type="scientific">Myodes glareolus</name>
    <name type="common">Bank vole</name>
    <name type="synonym">Clethrionomys glareolus</name>
    <dbReference type="NCBI Taxonomy" id="447135"/>
    <lineage>
        <taxon>Eukaryota</taxon>
        <taxon>Metazoa</taxon>
        <taxon>Chordata</taxon>
        <taxon>Craniata</taxon>
        <taxon>Vertebrata</taxon>
        <taxon>Euteleostomi</taxon>
        <taxon>Mammalia</taxon>
        <taxon>Eutheria</taxon>
        <taxon>Euarchontoglires</taxon>
        <taxon>Glires</taxon>
        <taxon>Rodentia</taxon>
        <taxon>Myomorpha</taxon>
        <taxon>Muroidea</taxon>
        <taxon>Cricetidae</taxon>
        <taxon>Arvicolinae</taxon>
        <taxon>Myodes</taxon>
    </lineage>
</organism>
<name>A0AAW0JZ16_MYOGA</name>
<comment type="caution">
    <text evidence="1">The sequence shown here is derived from an EMBL/GenBank/DDBJ whole genome shotgun (WGS) entry which is preliminary data.</text>
</comment>
<reference evidence="1 2" key="1">
    <citation type="journal article" date="2023" name="bioRxiv">
        <title>Conserved and derived expression patterns and positive selection on dental genes reveal complex evolutionary context of ever-growing rodent molars.</title>
        <authorList>
            <person name="Calamari Z.T."/>
            <person name="Song A."/>
            <person name="Cohen E."/>
            <person name="Akter M."/>
            <person name="Roy R.D."/>
            <person name="Hallikas O."/>
            <person name="Christensen M.M."/>
            <person name="Li P."/>
            <person name="Marangoni P."/>
            <person name="Jernvall J."/>
            <person name="Klein O.D."/>
        </authorList>
    </citation>
    <scope>NUCLEOTIDE SEQUENCE [LARGE SCALE GENOMIC DNA]</scope>
    <source>
        <strain evidence="1">V071</strain>
    </source>
</reference>